<dbReference type="AlphaFoldDB" id="A0AAE0UM21"/>
<dbReference type="InterPro" id="IPR038217">
    <property type="entry name" value="MRG_C_sf"/>
</dbReference>
<evidence type="ECO:0000313" key="17">
    <source>
        <dbReference type="Proteomes" id="UP001274896"/>
    </source>
</evidence>
<dbReference type="GO" id="GO:0045893">
    <property type="term" value="P:positive regulation of DNA-templated transcription"/>
    <property type="evidence" value="ECO:0007669"/>
    <property type="project" value="UniProtKB-ARBA"/>
</dbReference>
<dbReference type="FunFam" id="1.10.274.30:FF:000002">
    <property type="entry name" value="male-specific lethal 3 homolog"/>
    <property type="match status" value="1"/>
</dbReference>
<proteinExistence type="predicted"/>
<evidence type="ECO:0000256" key="4">
    <source>
        <dbReference type="ARBA" id="ARBA00023015"/>
    </source>
</evidence>
<evidence type="ECO:0000256" key="8">
    <source>
        <dbReference type="ARBA" id="ARBA00059382"/>
    </source>
</evidence>
<evidence type="ECO:0000256" key="11">
    <source>
        <dbReference type="ARBA" id="ARBA00077117"/>
    </source>
</evidence>
<feature type="compositionally biased region" description="Basic and acidic residues" evidence="14">
    <location>
        <begin position="40"/>
        <end position="52"/>
    </location>
</feature>
<evidence type="ECO:0000313" key="16">
    <source>
        <dbReference type="EMBL" id="KAK3510841.1"/>
    </source>
</evidence>
<evidence type="ECO:0000256" key="5">
    <source>
        <dbReference type="ARBA" id="ARBA00023125"/>
    </source>
</evidence>
<dbReference type="Gene3D" id="2.30.30.140">
    <property type="match status" value="1"/>
</dbReference>
<feature type="compositionally biased region" description="Acidic residues" evidence="14">
    <location>
        <begin position="325"/>
        <end position="335"/>
    </location>
</feature>
<feature type="domain" description="Chromo" evidence="15">
    <location>
        <begin position="186"/>
        <end position="265"/>
    </location>
</feature>
<organism evidence="16 17">
    <name type="scientific">Hemibagrus guttatus</name>
    <dbReference type="NCBI Taxonomy" id="175788"/>
    <lineage>
        <taxon>Eukaryota</taxon>
        <taxon>Metazoa</taxon>
        <taxon>Chordata</taxon>
        <taxon>Craniata</taxon>
        <taxon>Vertebrata</taxon>
        <taxon>Euteleostomi</taxon>
        <taxon>Actinopterygii</taxon>
        <taxon>Neopterygii</taxon>
        <taxon>Teleostei</taxon>
        <taxon>Ostariophysi</taxon>
        <taxon>Siluriformes</taxon>
        <taxon>Bagridae</taxon>
        <taxon>Hemibagrus</taxon>
    </lineage>
</organism>
<dbReference type="PANTHER" id="PTHR10880:SF15">
    <property type="entry name" value="MSL COMPLEX SUBUNIT 3"/>
    <property type="match status" value="1"/>
</dbReference>
<dbReference type="GO" id="GO:0005634">
    <property type="term" value="C:nucleus"/>
    <property type="evidence" value="ECO:0007669"/>
    <property type="project" value="UniProtKB-SubCell"/>
</dbReference>
<keyword evidence="7" id="KW-0539">Nucleus</keyword>
<feature type="region of interest" description="Disordered" evidence="14">
    <location>
        <begin position="1"/>
        <end position="133"/>
    </location>
</feature>
<dbReference type="InterPro" id="IPR008676">
    <property type="entry name" value="MRG"/>
</dbReference>
<evidence type="ECO:0000256" key="1">
    <source>
        <dbReference type="ARBA" id="ARBA00004123"/>
    </source>
</evidence>
<feature type="compositionally biased region" description="Polar residues" evidence="14">
    <location>
        <begin position="490"/>
        <end position="521"/>
    </location>
</feature>
<dbReference type="GO" id="GO:0072487">
    <property type="term" value="C:MSL complex"/>
    <property type="evidence" value="ECO:0007669"/>
    <property type="project" value="UniProtKB-ARBA"/>
</dbReference>
<feature type="region of interest" description="Disordered" evidence="14">
    <location>
        <begin position="288"/>
        <end position="349"/>
    </location>
</feature>
<evidence type="ECO:0000256" key="7">
    <source>
        <dbReference type="ARBA" id="ARBA00023242"/>
    </source>
</evidence>
<dbReference type="GO" id="GO:0035267">
    <property type="term" value="C:NuA4 histone acetyltransferase complex"/>
    <property type="evidence" value="ECO:0007669"/>
    <property type="project" value="TreeGrafter"/>
</dbReference>
<evidence type="ECO:0000256" key="10">
    <source>
        <dbReference type="ARBA" id="ARBA00070879"/>
    </source>
</evidence>
<dbReference type="InterPro" id="IPR053820">
    <property type="entry name" value="MSL3_chromo-like"/>
</dbReference>
<comment type="function">
    <text evidence="8">Non-catalytic component of the MSL histone acetyltransferase complex, a multiprotein complex that mediates the majority of histone H4 acetylation at 'Lys-16' (H4K16ac), an epigenetic mark that prevents chromatin compaction. The MSL complex is required for chromosome stability and genome integrity by maintaining homeostatic levels of H4K16ac. The MSL complex is also involved in gene dosage by promoting up-regulation of genes expressed by the X chromosome. X up-regulation is required to compensate for autosomal biallelic expression. The MSL complex also participates in gene dosage compensation by promoting expression of Tsix non-coding RNA. Acts as a histone reader that specifically recognizes and binds histone H4 monomethylated at 'Lys-20' (H4K20Me1) in a DNA-dependent manner and is proposed to be involved in chromosomal targeting of the MSL complex. May play a role X inactivation in females.</text>
</comment>
<keyword evidence="5" id="KW-0238">DNA-binding</keyword>
<dbReference type="FunFam" id="1.10.274.30:FF:000003">
    <property type="entry name" value="Male-specific lethal 3 homolog"/>
    <property type="match status" value="1"/>
</dbReference>
<feature type="compositionally biased region" description="Basic and acidic residues" evidence="14">
    <location>
        <begin position="9"/>
        <end position="23"/>
    </location>
</feature>
<dbReference type="SMART" id="SM00298">
    <property type="entry name" value="CHROMO"/>
    <property type="match status" value="1"/>
</dbReference>
<evidence type="ECO:0000256" key="2">
    <source>
        <dbReference type="ARBA" id="ARBA00022553"/>
    </source>
</evidence>
<feature type="region of interest" description="Disordered" evidence="14">
    <location>
        <begin position="589"/>
        <end position="616"/>
    </location>
</feature>
<keyword evidence="6" id="KW-0804">Transcription</keyword>
<gene>
    <name evidence="16" type="ORF">QTP70_022785</name>
</gene>
<dbReference type="FunFam" id="2.30.30.140:FF:000042">
    <property type="entry name" value="male-specific lethal 3 homolog"/>
    <property type="match status" value="1"/>
</dbReference>
<dbReference type="GO" id="GO:0006325">
    <property type="term" value="P:chromatin organization"/>
    <property type="evidence" value="ECO:0007669"/>
    <property type="project" value="UniProtKB-KW"/>
</dbReference>
<feature type="compositionally biased region" description="Basic and acidic residues" evidence="14">
    <location>
        <begin position="336"/>
        <end position="349"/>
    </location>
</feature>
<name>A0AAE0UM21_9TELE</name>
<protein>
    <recommendedName>
        <fullName evidence="10">MSL complex subunit 3</fullName>
    </recommendedName>
    <alternativeName>
        <fullName evidence="11">Male-specific lethal 3 homolog</fullName>
    </alternativeName>
    <alternativeName>
        <fullName evidence="12">Male-specific lethal-3 homolog 1</fullName>
    </alternativeName>
    <alternativeName>
        <fullName evidence="13">Male-specific lethal-3 protein-like 1</fullName>
    </alternativeName>
</protein>
<evidence type="ECO:0000256" key="3">
    <source>
        <dbReference type="ARBA" id="ARBA00022853"/>
    </source>
</evidence>
<dbReference type="EMBL" id="JAUCMX010000025">
    <property type="protein sequence ID" value="KAK3510841.1"/>
    <property type="molecule type" value="Genomic_DNA"/>
</dbReference>
<dbReference type="InterPro" id="IPR026541">
    <property type="entry name" value="MRG_dom"/>
</dbReference>
<comment type="subunit">
    <text evidence="9">Component of the MSL histone acetyltransferase complex at least composed of the KAT8/MOF, MSL1/hampin, MSL2 and MSL3. Interacts (via the MRG domain) with MSL1 and KAT8/MOF.</text>
</comment>
<keyword evidence="2" id="KW-0597">Phosphoprotein</keyword>
<keyword evidence="4" id="KW-0805">Transcription regulation</keyword>
<dbReference type="Pfam" id="PF05712">
    <property type="entry name" value="MRG"/>
    <property type="match status" value="1"/>
</dbReference>
<feature type="compositionally biased region" description="Polar residues" evidence="14">
    <location>
        <begin position="80"/>
        <end position="105"/>
    </location>
</feature>
<evidence type="ECO:0000256" key="9">
    <source>
        <dbReference type="ARBA" id="ARBA00061814"/>
    </source>
</evidence>
<dbReference type="SUPFAM" id="SSF54160">
    <property type="entry name" value="Chromo domain-like"/>
    <property type="match status" value="1"/>
</dbReference>
<dbReference type="CDD" id="cd18983">
    <property type="entry name" value="CBD_MSL3_like"/>
    <property type="match status" value="1"/>
</dbReference>
<reference evidence="16" key="1">
    <citation type="submission" date="2023-06" db="EMBL/GenBank/DDBJ databases">
        <title>Male Hemibagrus guttatus genome.</title>
        <authorList>
            <person name="Bian C."/>
        </authorList>
    </citation>
    <scope>NUCLEOTIDE SEQUENCE</scope>
    <source>
        <strain evidence="16">Male_cb2023</strain>
        <tissue evidence="16">Muscle</tissue>
    </source>
</reference>
<dbReference type="GO" id="GO:0003677">
    <property type="term" value="F:DNA binding"/>
    <property type="evidence" value="ECO:0007669"/>
    <property type="project" value="UniProtKB-KW"/>
</dbReference>
<evidence type="ECO:0000259" key="15">
    <source>
        <dbReference type="SMART" id="SM00298"/>
    </source>
</evidence>
<dbReference type="Gene3D" id="1.10.274.30">
    <property type="entry name" value="MRG domain"/>
    <property type="match status" value="2"/>
</dbReference>
<comment type="subcellular location">
    <subcellularLocation>
        <location evidence="1">Nucleus</location>
    </subcellularLocation>
</comment>
<dbReference type="InterPro" id="IPR016197">
    <property type="entry name" value="Chromo-like_dom_sf"/>
</dbReference>
<accession>A0AAE0UM21</accession>
<dbReference type="PROSITE" id="PS51640">
    <property type="entry name" value="MRG"/>
    <property type="match status" value="1"/>
</dbReference>
<keyword evidence="3" id="KW-0156">Chromatin regulator</keyword>
<evidence type="ECO:0000256" key="6">
    <source>
        <dbReference type="ARBA" id="ARBA00023163"/>
    </source>
</evidence>
<dbReference type="PANTHER" id="PTHR10880">
    <property type="entry name" value="MORTALITY FACTOR 4-LIKE PROTEIN"/>
    <property type="match status" value="1"/>
</dbReference>
<feature type="compositionally biased region" description="Low complexity" evidence="14">
    <location>
        <begin position="593"/>
        <end position="604"/>
    </location>
</feature>
<keyword evidence="17" id="KW-1185">Reference proteome</keyword>
<evidence type="ECO:0000256" key="14">
    <source>
        <dbReference type="SAM" id="MobiDB-lite"/>
    </source>
</evidence>
<comment type="caution">
    <text evidence="16">The sequence shown here is derived from an EMBL/GenBank/DDBJ whole genome shotgun (WGS) entry which is preliminary data.</text>
</comment>
<evidence type="ECO:0000256" key="13">
    <source>
        <dbReference type="ARBA" id="ARBA00082138"/>
    </source>
</evidence>
<dbReference type="Proteomes" id="UP001274896">
    <property type="component" value="Unassembled WGS sequence"/>
</dbReference>
<evidence type="ECO:0000256" key="12">
    <source>
        <dbReference type="ARBA" id="ARBA00081439"/>
    </source>
</evidence>
<dbReference type="Pfam" id="PF22732">
    <property type="entry name" value="MSL3_chromo-like"/>
    <property type="match status" value="1"/>
</dbReference>
<sequence length="718" mass="80394">MARQMGGSEEQRRGRWGEARNKGEASGGSEDQGEASGGSEKQERDRWGEHGARRQGQGPQATSTTERRRRATTTAEPQSRETSTAETQGQATSTVESQHRATSTAEPRRRATSNAKRQRRVTNSVPPKPEIPQGVGGLCSIAHAVSVDFPLVCKAAGNGLRSGGLDSSSPDRHDEQMNSRGMKFKFHKGEKVLCFEPDPSKAKVLYDAKVVDIVVGKDEKGKRIPKYLIHFNGWNRSWDRWAAEDHVLRDSEDNRKLQRKLARKALARMRRKGWRKRRCRLPGVNSVLKSLPEDEKEESDDPLISSSEDGDEDNSDPETLKSESESSEDLDEMKEEQEAHPKRESEEKSITINIDIPDVLKKKLEDDCYYINKRKKLVKLPCQMNIVNILESYVKHFTINAAFSANERFRHPQSSTQSSMSPHYVPPEKNEELCKEMVDGLRITFDFTLPMILLYPNEQAQFKKVSSSKFFQPIGDAAGCSTRSLGERSPSPSLNPSTPQSTDGHSAHNETSVSPVITATTPKRRRCTNPDTDNTHSLRRSTRNTSGGEKSAEGGGGGGSSNTSPQPKRRIAEVPTPLPKFFLNLEKRTPVHSGSSSPLPLTPSKDGSGVFSGLESRRNNELNEVLSWRLMPDNYPLSDQPPPPSYLYGSQHLLRLFVKLPEILGKMHMPEKNLRALVKHLELFLRFLAEFHEDFFPESAYVSATEAHYCMKQPRPVC</sequence>
<feature type="region of interest" description="Disordered" evidence="14">
    <location>
        <begin position="481"/>
        <end position="576"/>
    </location>
</feature>
<dbReference type="InterPro" id="IPR000953">
    <property type="entry name" value="Chromo/chromo_shadow_dom"/>
</dbReference>